<keyword evidence="3" id="KW-1185">Reference proteome</keyword>
<protein>
    <recommendedName>
        <fullName evidence="1">AB hydrolase-1 domain-containing protein</fullName>
    </recommendedName>
</protein>
<dbReference type="Gene3D" id="3.40.50.1820">
    <property type="entry name" value="alpha/beta hydrolase"/>
    <property type="match status" value="1"/>
</dbReference>
<dbReference type="InterPro" id="IPR000073">
    <property type="entry name" value="AB_hydrolase_1"/>
</dbReference>
<sequence length="333" mass="35553">MHKTSTSGLLGLAGGLLQQARLGVDGVASAGAETVQFVRSLLTPGGLRGAALETAWLAAHAVLYPWGAVAEQLRPEGPYGCYRTDGLPPMQRGLVCSDLEAAGTPIVLVHGIGDNRSIFTVLAAALRRRGFGVVHAVNYSVLTALTGDVREAAAYLGRHLERICETTGSDRVHVVGHSLGGVIARYHVQKQGGDERVRSLVTLGSPHAGTMAAHLLPTRLARQLRPGSKLMGELAQPAPDCRTRFLAVWSELDQIMIPQRTARLDHPDLDVVEHRVPDVGHLSLPVDPSIVHTVVSHLTRSDGLRISQPGKDGDLDHTISDTVCHLSKSQTCQ</sequence>
<accession>A0ABS5AIP5</accession>
<dbReference type="Pfam" id="PF00561">
    <property type="entry name" value="Abhydrolase_1"/>
    <property type="match status" value="1"/>
</dbReference>
<dbReference type="InterPro" id="IPR029058">
    <property type="entry name" value="AB_hydrolase_fold"/>
</dbReference>
<evidence type="ECO:0000313" key="3">
    <source>
        <dbReference type="Proteomes" id="UP001519363"/>
    </source>
</evidence>
<dbReference type="RefSeq" id="WP_086782028.1">
    <property type="nucleotide sequence ID" value="NZ_JAGIOO010000001.1"/>
</dbReference>
<dbReference type="SUPFAM" id="SSF53474">
    <property type="entry name" value="alpha/beta-Hydrolases"/>
    <property type="match status" value="1"/>
</dbReference>
<evidence type="ECO:0000313" key="2">
    <source>
        <dbReference type="EMBL" id="MBP2476262.1"/>
    </source>
</evidence>
<feature type="domain" description="AB hydrolase-1" evidence="1">
    <location>
        <begin position="105"/>
        <end position="210"/>
    </location>
</feature>
<dbReference type="Proteomes" id="UP001519363">
    <property type="component" value="Unassembled WGS sequence"/>
</dbReference>
<organism evidence="2 3">
    <name type="scientific">Crossiella equi</name>
    <dbReference type="NCBI Taxonomy" id="130796"/>
    <lineage>
        <taxon>Bacteria</taxon>
        <taxon>Bacillati</taxon>
        <taxon>Actinomycetota</taxon>
        <taxon>Actinomycetes</taxon>
        <taxon>Pseudonocardiales</taxon>
        <taxon>Pseudonocardiaceae</taxon>
        <taxon>Crossiella</taxon>
    </lineage>
</organism>
<reference evidence="2 3" key="1">
    <citation type="submission" date="2021-03" db="EMBL/GenBank/DDBJ databases">
        <title>Sequencing the genomes of 1000 actinobacteria strains.</title>
        <authorList>
            <person name="Klenk H.-P."/>
        </authorList>
    </citation>
    <scope>NUCLEOTIDE SEQUENCE [LARGE SCALE GENOMIC DNA]</scope>
    <source>
        <strain evidence="2 3">DSM 44580</strain>
    </source>
</reference>
<proteinExistence type="predicted"/>
<dbReference type="PANTHER" id="PTHR37946">
    <property type="entry name" value="SLL1969 PROTEIN"/>
    <property type="match status" value="1"/>
</dbReference>
<comment type="caution">
    <text evidence="2">The sequence shown here is derived from an EMBL/GenBank/DDBJ whole genome shotgun (WGS) entry which is preliminary data.</text>
</comment>
<name>A0ABS5AIP5_9PSEU</name>
<dbReference type="EMBL" id="JAGIOO010000001">
    <property type="protein sequence ID" value="MBP2476262.1"/>
    <property type="molecule type" value="Genomic_DNA"/>
</dbReference>
<evidence type="ECO:0000259" key="1">
    <source>
        <dbReference type="Pfam" id="PF00561"/>
    </source>
</evidence>
<dbReference type="PANTHER" id="PTHR37946:SF1">
    <property type="entry name" value="SLL1969 PROTEIN"/>
    <property type="match status" value="1"/>
</dbReference>
<gene>
    <name evidence="2" type="ORF">JOF53_005134</name>
</gene>